<feature type="transmembrane region" description="Helical" evidence="7">
    <location>
        <begin position="215"/>
        <end position="235"/>
    </location>
</feature>
<dbReference type="Pfam" id="PF13426">
    <property type="entry name" value="PAS_9"/>
    <property type="match status" value="2"/>
</dbReference>
<sequence>MDSLSASASRTADASAAAAPLRSLPSLRRRLLLLAISGAIILLAALGALLKSEGDIQSLAQDSRRTTVPALLARQQAAANLERMIRFGWITASAYDPGDWRPAGRAAQALSYHPSMGIDPQIKAGAQTIYTMLRDVLALREEALGLRLSAQSEPDKAARAKLEAQAVQVDGKARALWSPQDTVLLDLQAKLAADTERLTTEHFRQIDHLASLNQLSGVLVVAVMLGTLLFAVIVIRRHLLLPVLRVSDALRGLLHDMQVPVTLPTPATEEIATIQGAVYQLKTALHQARERAEALRNSEQRLQTIFDVSEAGIALASPTGRLVRGNAAICRLLGYGMDELLMRRAWEFTHPTEALNEQRLVRELMSGERTSYRIEKRWMRKNGSTVWVDSTVSILRDAQGAIVGYIGVAIDTTEQHKIRQELLFTQAIIDHSRDPIYCLMPNEDFRFVYVNAAACRHFGRTRAQLLKTRIMDVDGAFPAGAILATLPDRLRRERTELFETIHQRPDGVEIPVEISVNALEYEGTPYVAGYIRDITERKQWESDVQRSNQELQQFAYVASHDLQEPLRMVASFLQLLRQRYGKGLDDEAREYINFAVDGAVRMKQIIEDLLQYSRVETSRKVLAPMDLRLAYDGALLNLRQAIADSGAVIAAPEEMGWVLGDASQMIRLFQNLIGNAIKYASPERRPEVTISVARDDEMCTVSIADNGIGIGEEFYERIFLIFQRLHTKHEYEGTGIGLAICKRIVEYSGGRIWVRSIPGSGSVFSFTLRSSEAWISVR</sequence>
<dbReference type="PRINTS" id="PR00344">
    <property type="entry name" value="BCTRLSENSOR"/>
</dbReference>
<feature type="coiled-coil region" evidence="6">
    <location>
        <begin position="278"/>
        <end position="305"/>
    </location>
</feature>
<dbReference type="SMART" id="SM00091">
    <property type="entry name" value="PAS"/>
    <property type="match status" value="2"/>
</dbReference>
<dbReference type="Pfam" id="PF02518">
    <property type="entry name" value="HATPase_c"/>
    <property type="match status" value="1"/>
</dbReference>
<dbReference type="InterPro" id="IPR003594">
    <property type="entry name" value="HATPase_dom"/>
</dbReference>
<dbReference type="SMART" id="SM00388">
    <property type="entry name" value="HisKA"/>
    <property type="match status" value="1"/>
</dbReference>
<dbReference type="Proteomes" id="UP000185678">
    <property type="component" value="Unassembled WGS sequence"/>
</dbReference>
<evidence type="ECO:0000259" key="8">
    <source>
        <dbReference type="PROSITE" id="PS50109"/>
    </source>
</evidence>
<feature type="domain" description="PAS" evidence="9">
    <location>
        <begin position="298"/>
        <end position="368"/>
    </location>
</feature>
<evidence type="ECO:0000256" key="6">
    <source>
        <dbReference type="SAM" id="Coils"/>
    </source>
</evidence>
<dbReference type="NCBIfam" id="TIGR00229">
    <property type="entry name" value="sensory_box"/>
    <property type="match status" value="2"/>
</dbReference>
<keyword evidence="5" id="KW-0418">Kinase</keyword>
<feature type="domain" description="Histidine kinase" evidence="8">
    <location>
        <begin position="557"/>
        <end position="772"/>
    </location>
</feature>
<proteinExistence type="predicted"/>
<evidence type="ECO:0000256" key="7">
    <source>
        <dbReference type="SAM" id="Phobius"/>
    </source>
</evidence>
<keyword evidence="4" id="KW-0808">Transferase</keyword>
<dbReference type="InterPro" id="IPR004358">
    <property type="entry name" value="Sig_transdc_His_kin-like_C"/>
</dbReference>
<dbReference type="AlphaFoldDB" id="A0A1N7IZ42"/>
<feature type="domain" description="PAC" evidence="10">
    <location>
        <begin position="372"/>
        <end position="424"/>
    </location>
</feature>
<dbReference type="InterPro" id="IPR000700">
    <property type="entry name" value="PAS-assoc_C"/>
</dbReference>
<evidence type="ECO:0000256" key="5">
    <source>
        <dbReference type="ARBA" id="ARBA00022777"/>
    </source>
</evidence>
<dbReference type="CDD" id="cd00082">
    <property type="entry name" value="HisKA"/>
    <property type="match status" value="1"/>
</dbReference>
<evidence type="ECO:0000259" key="10">
    <source>
        <dbReference type="PROSITE" id="PS50113"/>
    </source>
</evidence>
<dbReference type="InterPro" id="IPR000014">
    <property type="entry name" value="PAS"/>
</dbReference>
<dbReference type="PROSITE" id="PS50113">
    <property type="entry name" value="PAC"/>
    <property type="match status" value="2"/>
</dbReference>
<dbReference type="EMBL" id="FTOA01000001">
    <property type="protein sequence ID" value="SIS42375.1"/>
    <property type="molecule type" value="Genomic_DNA"/>
</dbReference>
<dbReference type="OrthoDB" id="7313492at2"/>
<gene>
    <name evidence="11" type="ORF">SAMN05421779_101792</name>
</gene>
<evidence type="ECO:0000256" key="1">
    <source>
        <dbReference type="ARBA" id="ARBA00000085"/>
    </source>
</evidence>
<keyword evidence="3" id="KW-0597">Phosphoprotein</keyword>
<dbReference type="InterPro" id="IPR001610">
    <property type="entry name" value="PAC"/>
</dbReference>
<dbReference type="SMART" id="SM00086">
    <property type="entry name" value="PAC"/>
    <property type="match status" value="2"/>
</dbReference>
<dbReference type="RefSeq" id="WP_076398832.1">
    <property type="nucleotide sequence ID" value="NZ_FTOA01000001.1"/>
</dbReference>
<keyword evidence="7" id="KW-1133">Transmembrane helix</keyword>
<dbReference type="InterPro" id="IPR035965">
    <property type="entry name" value="PAS-like_dom_sf"/>
</dbReference>
<dbReference type="SMART" id="SM00387">
    <property type="entry name" value="HATPase_c"/>
    <property type="match status" value="1"/>
</dbReference>
<dbReference type="PROSITE" id="PS50109">
    <property type="entry name" value="HIS_KIN"/>
    <property type="match status" value="1"/>
</dbReference>
<feature type="transmembrane region" description="Helical" evidence="7">
    <location>
        <begin position="31"/>
        <end position="50"/>
    </location>
</feature>
<accession>A0A1N7IZ42</accession>
<keyword evidence="6" id="KW-0175">Coiled coil</keyword>
<keyword evidence="7" id="KW-0472">Membrane</keyword>
<evidence type="ECO:0000256" key="2">
    <source>
        <dbReference type="ARBA" id="ARBA00012438"/>
    </source>
</evidence>
<comment type="catalytic activity">
    <reaction evidence="1">
        <text>ATP + protein L-histidine = ADP + protein N-phospho-L-histidine.</text>
        <dbReference type="EC" id="2.7.13.3"/>
    </reaction>
</comment>
<name>A0A1N7IZ42_9PROT</name>
<keyword evidence="7" id="KW-0812">Transmembrane</keyword>
<dbReference type="PROSITE" id="PS50112">
    <property type="entry name" value="PAS"/>
    <property type="match status" value="1"/>
</dbReference>
<dbReference type="SUPFAM" id="SSF47384">
    <property type="entry name" value="Homodimeric domain of signal transducing histidine kinase"/>
    <property type="match status" value="1"/>
</dbReference>
<dbReference type="PANTHER" id="PTHR43304">
    <property type="entry name" value="PHYTOCHROME-LIKE PROTEIN CPH1"/>
    <property type="match status" value="1"/>
</dbReference>
<dbReference type="SUPFAM" id="SSF55874">
    <property type="entry name" value="ATPase domain of HSP90 chaperone/DNA topoisomerase II/histidine kinase"/>
    <property type="match status" value="1"/>
</dbReference>
<reference evidence="11 12" key="1">
    <citation type="submission" date="2017-01" db="EMBL/GenBank/DDBJ databases">
        <authorList>
            <person name="Mah S.A."/>
            <person name="Swanson W.J."/>
            <person name="Moy G.W."/>
            <person name="Vacquier V.D."/>
        </authorList>
    </citation>
    <scope>NUCLEOTIDE SEQUENCE [LARGE SCALE GENOMIC DNA]</scope>
    <source>
        <strain evidence="11 12">DSM 11589</strain>
    </source>
</reference>
<evidence type="ECO:0000259" key="9">
    <source>
        <dbReference type="PROSITE" id="PS50112"/>
    </source>
</evidence>
<dbReference type="GO" id="GO:0000155">
    <property type="term" value="F:phosphorelay sensor kinase activity"/>
    <property type="evidence" value="ECO:0007669"/>
    <property type="project" value="InterPro"/>
</dbReference>
<organism evidence="11 12">
    <name type="scientific">Insolitispirillum peregrinum</name>
    <dbReference type="NCBI Taxonomy" id="80876"/>
    <lineage>
        <taxon>Bacteria</taxon>
        <taxon>Pseudomonadati</taxon>
        <taxon>Pseudomonadota</taxon>
        <taxon>Alphaproteobacteria</taxon>
        <taxon>Rhodospirillales</taxon>
        <taxon>Novispirillaceae</taxon>
        <taxon>Insolitispirillum</taxon>
    </lineage>
</organism>
<feature type="domain" description="PAC" evidence="10">
    <location>
        <begin position="496"/>
        <end position="546"/>
    </location>
</feature>
<protein>
    <recommendedName>
        <fullName evidence="2">histidine kinase</fullName>
        <ecNumber evidence="2">2.7.13.3</ecNumber>
    </recommendedName>
</protein>
<dbReference type="PANTHER" id="PTHR43304:SF1">
    <property type="entry name" value="PAC DOMAIN-CONTAINING PROTEIN"/>
    <property type="match status" value="1"/>
</dbReference>
<dbReference type="CDD" id="cd00130">
    <property type="entry name" value="PAS"/>
    <property type="match status" value="2"/>
</dbReference>
<dbReference type="FunFam" id="3.30.565.10:FF:000006">
    <property type="entry name" value="Sensor histidine kinase WalK"/>
    <property type="match status" value="1"/>
</dbReference>
<dbReference type="EC" id="2.7.13.3" evidence="2"/>
<dbReference type="Gene3D" id="3.30.450.20">
    <property type="entry name" value="PAS domain"/>
    <property type="match status" value="2"/>
</dbReference>
<dbReference type="Gene3D" id="3.30.565.10">
    <property type="entry name" value="Histidine kinase-like ATPase, C-terminal domain"/>
    <property type="match status" value="1"/>
</dbReference>
<evidence type="ECO:0000256" key="3">
    <source>
        <dbReference type="ARBA" id="ARBA00022553"/>
    </source>
</evidence>
<dbReference type="Gene3D" id="1.10.287.130">
    <property type="match status" value="1"/>
</dbReference>
<evidence type="ECO:0000313" key="11">
    <source>
        <dbReference type="EMBL" id="SIS42375.1"/>
    </source>
</evidence>
<dbReference type="Pfam" id="PF00512">
    <property type="entry name" value="HisKA"/>
    <property type="match status" value="1"/>
</dbReference>
<dbReference type="InterPro" id="IPR052162">
    <property type="entry name" value="Sensor_kinase/Photoreceptor"/>
</dbReference>
<evidence type="ECO:0000256" key="4">
    <source>
        <dbReference type="ARBA" id="ARBA00022679"/>
    </source>
</evidence>
<dbReference type="InterPro" id="IPR005467">
    <property type="entry name" value="His_kinase_dom"/>
</dbReference>
<dbReference type="InterPro" id="IPR036890">
    <property type="entry name" value="HATPase_C_sf"/>
</dbReference>
<dbReference type="InterPro" id="IPR003661">
    <property type="entry name" value="HisK_dim/P_dom"/>
</dbReference>
<evidence type="ECO:0000313" key="12">
    <source>
        <dbReference type="Proteomes" id="UP000185678"/>
    </source>
</evidence>
<keyword evidence="12" id="KW-1185">Reference proteome</keyword>
<dbReference type="InterPro" id="IPR036097">
    <property type="entry name" value="HisK_dim/P_sf"/>
</dbReference>
<dbReference type="STRING" id="80876.SAMN05421779_101792"/>
<dbReference type="SUPFAM" id="SSF55785">
    <property type="entry name" value="PYP-like sensor domain (PAS domain)"/>
    <property type="match status" value="2"/>
</dbReference>